<dbReference type="GeneID" id="40084728"/>
<evidence type="ECO:0000313" key="2">
    <source>
        <dbReference type="Proteomes" id="UP000008422"/>
    </source>
</evidence>
<sequence length="107" mass="12407">MMNTEERFVTLDRDDDGKSVRFEMIEDEDGDVFWAYGHVPSESMVAEVNRWLTHCGLEADVLAPSSATVDHVWARFTDNERFSLEEPIGKETDTELFPVTRLYWFVA</sequence>
<dbReference type="EMBL" id="JN204348">
    <property type="protein sequence ID" value="AEK06494.1"/>
    <property type="molecule type" value="Genomic_DNA"/>
</dbReference>
<organism evidence="1 2">
    <name type="scientific">Mycobacterium phage Sebata</name>
    <dbReference type="NCBI Taxonomy" id="1052672"/>
    <lineage>
        <taxon>Viruses</taxon>
        <taxon>Duplodnaviria</taxon>
        <taxon>Heunggongvirae</taxon>
        <taxon>Uroviricota</taxon>
        <taxon>Caudoviricetes</taxon>
        <taxon>Ceeclamvirinae</taxon>
        <taxon>Bixzunavirus</taxon>
        <taxon>Bixzunavirus sebata</taxon>
    </lineage>
</organism>
<dbReference type="Proteomes" id="UP000008422">
    <property type="component" value="Segment"/>
</dbReference>
<dbReference type="RefSeq" id="YP_009608702.1">
    <property type="nucleotide sequence ID" value="NC_041993.1"/>
</dbReference>
<dbReference type="KEGG" id="vg:40084728"/>
<reference evidence="1 2" key="1">
    <citation type="journal article" date="2012" name="J. Virol.">
        <title>Complete Genome Sequences of 138 Mycobacteriophages.</title>
        <authorList>
            <consortium name="the Science Education Alliance Phage Hunters Advancing Genomics and Evolutionary Science Program"/>
            <consortium name="the KwaZulu-Natal Research Institute for Tuberculosis and HIV Mycobacterial Genetics Course Students"/>
            <consortium name="the Phage Hunters Integrating Research and Education Program"/>
            <person name="Hatfull G.F."/>
        </authorList>
    </citation>
    <scope>NUCLEOTIDE SEQUENCE [LARGE SCALE GENOMIC DNA]</scope>
    <source>
        <strain evidence="1">Sebata</strain>
    </source>
</reference>
<accession>G1FIB2</accession>
<keyword evidence="2" id="KW-1185">Reference proteome</keyword>
<gene>
    <name evidence="1" type="primary">17</name>
    <name evidence="1" type="ORF">PBI_SEBATA_17</name>
</gene>
<proteinExistence type="predicted"/>
<evidence type="ECO:0000313" key="1">
    <source>
        <dbReference type="EMBL" id="AEK06494.1"/>
    </source>
</evidence>
<protein>
    <submittedName>
        <fullName evidence="1">Uncharacterized protein</fullName>
    </submittedName>
</protein>
<name>G1FIB2_9CAUD</name>